<dbReference type="OrthoDB" id="3225049at2"/>
<evidence type="ECO:0000313" key="3">
    <source>
        <dbReference type="Proteomes" id="UP000275356"/>
    </source>
</evidence>
<feature type="chain" id="PRO_5039626206" evidence="1">
    <location>
        <begin position="24"/>
        <end position="536"/>
    </location>
</feature>
<dbReference type="EMBL" id="RKHQ01000001">
    <property type="protein sequence ID" value="ROR96758.1"/>
    <property type="molecule type" value="Genomic_DNA"/>
</dbReference>
<dbReference type="Pfam" id="PF01547">
    <property type="entry name" value="SBP_bac_1"/>
    <property type="match status" value="1"/>
</dbReference>
<dbReference type="CDD" id="cd13581">
    <property type="entry name" value="PBP2_AlgQ_like_2"/>
    <property type="match status" value="1"/>
</dbReference>
<dbReference type="AlphaFoldDB" id="A0A3N2DAT0"/>
<keyword evidence="3" id="KW-1185">Reference proteome</keyword>
<proteinExistence type="predicted"/>
<accession>A0A3N2DAT0</accession>
<name>A0A3N2DAT0_9MICO</name>
<protein>
    <submittedName>
        <fullName evidence="2">Carbohydrate ABC transporter substrate-binding protein (CUT1 family)</fullName>
    </submittedName>
</protein>
<gene>
    <name evidence="2" type="ORF">EDD28_1349</name>
</gene>
<keyword evidence="1" id="KW-0732">Signal</keyword>
<dbReference type="Proteomes" id="UP000275356">
    <property type="component" value="Unassembled WGS sequence"/>
</dbReference>
<dbReference type="PANTHER" id="PTHR43649">
    <property type="entry name" value="ARABINOSE-BINDING PROTEIN-RELATED"/>
    <property type="match status" value="1"/>
</dbReference>
<dbReference type="PROSITE" id="PS51257">
    <property type="entry name" value="PROKAR_LIPOPROTEIN"/>
    <property type="match status" value="1"/>
</dbReference>
<feature type="signal peptide" evidence="1">
    <location>
        <begin position="1"/>
        <end position="23"/>
    </location>
</feature>
<dbReference type="Gene3D" id="3.40.190.10">
    <property type="entry name" value="Periplasmic binding protein-like II"/>
    <property type="match status" value="2"/>
</dbReference>
<evidence type="ECO:0000256" key="1">
    <source>
        <dbReference type="SAM" id="SignalP"/>
    </source>
</evidence>
<sequence>MNRMHRGAIVGVCAAAITLTACSGGGSTPEDADGSAAESVGFKVEGLPIVEDSVTLTFSGQKSTLAPDYSTMQLVQEWQADTNVTIEWENLPDSVYQEKKNLLLASGDLPDAFYNTGFSLADISTYGSNGTLIPLEGLIEEYAPNLQAIFEKRPEIKAAVTSSDGHIYTLPQAEELGIGAVPFFLSINKTWLDQLGLEVPETIEEFRAALEAFRDNDMNGNGKDDEIPFSFISDWWCADVGDVMAALGGMPDNLDHRIVRDGKVVYTAAQPEYREAVAQLADWYAEGLIDPEALTQDDKTYLAKGKTEEPTLGAYVWWETEEVVGPDRAADYVLVPALDGVAGPLVGHANGGDYAPGAFAITRANEYPEVTMRWVDRLYEPVMSAQVSWGPIGVTLEENADGVLEQMEMPEGVSAGEYRQKVAPGGPHVVLKEDFVTVVLPEPRASQRLADLEEYYLPAAEPEWYPNVSFSAEESSEIAQIETELKTFVNTQRAEWIAKGGVEEGWDAYESQLKAMGLDRLVELYQTALDRFNAAS</sequence>
<dbReference type="SUPFAM" id="SSF53850">
    <property type="entry name" value="Periplasmic binding protein-like II"/>
    <property type="match status" value="1"/>
</dbReference>
<dbReference type="InterPro" id="IPR006059">
    <property type="entry name" value="SBP"/>
</dbReference>
<organism evidence="2 3">
    <name type="scientific">Salana multivorans</name>
    <dbReference type="NCBI Taxonomy" id="120377"/>
    <lineage>
        <taxon>Bacteria</taxon>
        <taxon>Bacillati</taxon>
        <taxon>Actinomycetota</taxon>
        <taxon>Actinomycetes</taxon>
        <taxon>Micrococcales</taxon>
        <taxon>Beutenbergiaceae</taxon>
        <taxon>Salana</taxon>
    </lineage>
</organism>
<dbReference type="InterPro" id="IPR050490">
    <property type="entry name" value="Bact_solute-bd_prot1"/>
</dbReference>
<evidence type="ECO:0000313" key="2">
    <source>
        <dbReference type="EMBL" id="ROR96758.1"/>
    </source>
</evidence>
<dbReference type="PANTHER" id="PTHR43649:SF12">
    <property type="entry name" value="DIACETYLCHITOBIOSE BINDING PROTEIN DASA"/>
    <property type="match status" value="1"/>
</dbReference>
<reference evidence="2 3" key="1">
    <citation type="submission" date="2018-11" db="EMBL/GenBank/DDBJ databases">
        <title>Sequencing the genomes of 1000 actinobacteria strains.</title>
        <authorList>
            <person name="Klenk H.-P."/>
        </authorList>
    </citation>
    <scope>NUCLEOTIDE SEQUENCE [LARGE SCALE GENOMIC DNA]</scope>
    <source>
        <strain evidence="2 3">DSM 13521</strain>
    </source>
</reference>
<comment type="caution">
    <text evidence="2">The sequence shown here is derived from an EMBL/GenBank/DDBJ whole genome shotgun (WGS) entry which is preliminary data.</text>
</comment>